<dbReference type="CDD" id="cd00920">
    <property type="entry name" value="Cupredoxin"/>
    <property type="match status" value="1"/>
</dbReference>
<feature type="region of interest" description="Disordered" evidence="1">
    <location>
        <begin position="369"/>
        <end position="401"/>
    </location>
</feature>
<dbReference type="PANTHER" id="PTHR34883:SF8">
    <property type="entry name" value="EXTRACELLULAR SERINE-RICH PROTEIN (AFU_ORTHOLOGUE AFUA_6G00670)"/>
    <property type="match status" value="1"/>
</dbReference>
<dbReference type="CDD" id="cd12087">
    <property type="entry name" value="TM_EGFR-like"/>
    <property type="match status" value="1"/>
</dbReference>
<dbReference type="PANTHER" id="PTHR34883">
    <property type="entry name" value="SERINE-RICH PROTEIN, PUTATIVE-RELATED-RELATED"/>
    <property type="match status" value="1"/>
</dbReference>
<evidence type="ECO:0000313" key="3">
    <source>
        <dbReference type="EMBL" id="KAK8169614.1"/>
    </source>
</evidence>
<evidence type="ECO:0000256" key="1">
    <source>
        <dbReference type="SAM" id="MobiDB-lite"/>
    </source>
</evidence>
<accession>A0ABR1XWA6</accession>
<evidence type="ECO:0008006" key="5">
    <source>
        <dbReference type="Google" id="ProtNLM"/>
    </source>
</evidence>
<evidence type="ECO:0000256" key="2">
    <source>
        <dbReference type="SAM" id="Phobius"/>
    </source>
</evidence>
<dbReference type="EMBL" id="JBBWUH010000004">
    <property type="protein sequence ID" value="KAK8169614.1"/>
    <property type="molecule type" value="Genomic_DNA"/>
</dbReference>
<dbReference type="Gene3D" id="2.60.40.420">
    <property type="entry name" value="Cupredoxins - blue copper proteins"/>
    <property type="match status" value="1"/>
</dbReference>
<keyword evidence="4" id="KW-1185">Reference proteome</keyword>
<sequence length="401" mass="42186">MIPTWPADSALHETLHSPLRLVNPKTTNAMTRSAQMFTAAIGSLLLLTMGTNGQTMSQTISTNGSSVSVSRSSASNQAVSVTRAGAPSATNSAVTTHTILVGKLDHKFEPDVVQAPVGDIIQFQFYPVNHSIVRAEYGYPCVPYEMTGVGKVGFYSGFRPVDAILNDPPIFRVRVNDTLPIFFYCSAPGSCINYEMVGVINPNKTTSLQVQKDRAGDSSYALSPGESFPSEADSTSVRGSIPTSTGSPTPSNDSGGLSGGAIGGLVVGAIAVVALIGALFFFFGRNKSLKEDVALKSPVGSPQTYQSPGGAFFPRSDGYTSAVPPTYSPVDYSTIQPPVGGFRGNFHEVGLYQTGFVDEASKAGHGLIRDRNELPSSVSPPPPIQTRGLSQKKASVHEMAG</sequence>
<feature type="region of interest" description="Disordered" evidence="1">
    <location>
        <begin position="215"/>
        <end position="255"/>
    </location>
</feature>
<protein>
    <recommendedName>
        <fullName evidence="5">Extracellular serine-rich protein</fullName>
    </recommendedName>
</protein>
<dbReference type="SUPFAM" id="SSF49503">
    <property type="entry name" value="Cupredoxins"/>
    <property type="match status" value="1"/>
</dbReference>
<name>A0ABR1XWA6_9PEZI</name>
<reference evidence="3 4" key="1">
    <citation type="journal article" date="2022" name="G3 (Bethesda)">
        <title>Enemy or ally: a genomic approach to elucidate the lifestyle of Phyllosticta citrichinaensis.</title>
        <authorList>
            <person name="Buijs V.A."/>
            <person name="Groenewald J.Z."/>
            <person name="Haridas S."/>
            <person name="LaButti K.M."/>
            <person name="Lipzen A."/>
            <person name="Martin F.M."/>
            <person name="Barry K."/>
            <person name="Grigoriev I.V."/>
            <person name="Crous P.W."/>
            <person name="Seidl M.F."/>
        </authorList>
    </citation>
    <scope>NUCLEOTIDE SEQUENCE [LARGE SCALE GENOMIC DNA]</scope>
    <source>
        <strain evidence="3 4">CBS 129764</strain>
    </source>
</reference>
<proteinExistence type="predicted"/>
<comment type="caution">
    <text evidence="3">The sequence shown here is derived from an EMBL/GenBank/DDBJ whole genome shotgun (WGS) entry which is preliminary data.</text>
</comment>
<keyword evidence="2" id="KW-0472">Membrane</keyword>
<gene>
    <name evidence="3" type="ORF">IWX90DRAFT_183934</name>
</gene>
<dbReference type="InterPro" id="IPR052953">
    <property type="entry name" value="Ser-rich/MCO-related"/>
</dbReference>
<evidence type="ECO:0000313" key="4">
    <source>
        <dbReference type="Proteomes" id="UP001456524"/>
    </source>
</evidence>
<keyword evidence="2" id="KW-0812">Transmembrane</keyword>
<dbReference type="InterPro" id="IPR008972">
    <property type="entry name" value="Cupredoxin"/>
</dbReference>
<keyword evidence="2" id="KW-1133">Transmembrane helix</keyword>
<feature type="transmembrane region" description="Helical" evidence="2">
    <location>
        <begin position="261"/>
        <end position="283"/>
    </location>
</feature>
<organism evidence="3 4">
    <name type="scientific">Phyllosticta citrichinensis</name>
    <dbReference type="NCBI Taxonomy" id="1130410"/>
    <lineage>
        <taxon>Eukaryota</taxon>
        <taxon>Fungi</taxon>
        <taxon>Dikarya</taxon>
        <taxon>Ascomycota</taxon>
        <taxon>Pezizomycotina</taxon>
        <taxon>Dothideomycetes</taxon>
        <taxon>Dothideomycetes incertae sedis</taxon>
        <taxon>Botryosphaeriales</taxon>
        <taxon>Phyllostictaceae</taxon>
        <taxon>Phyllosticta</taxon>
    </lineage>
</organism>
<dbReference type="Proteomes" id="UP001456524">
    <property type="component" value="Unassembled WGS sequence"/>
</dbReference>
<feature type="compositionally biased region" description="Low complexity" evidence="1">
    <location>
        <begin position="239"/>
        <end position="255"/>
    </location>
</feature>